<dbReference type="RefSeq" id="WP_012673827.1">
    <property type="nucleotide sequence ID" value="NC_012438.1"/>
</dbReference>
<dbReference type="HOGENOM" id="CLU_778273_0_0_0"/>
<accession>C1DVJ0</accession>
<keyword evidence="3" id="KW-1185">Reference proteome</keyword>
<sequence length="346" mass="38011">MKKLVLSTVLTATTMANAGQITALNSNIELSGGLTTGYFYSTNTGTSNHDNFKVSNFIISLSSQTKDRGIGFTTMFGSILLPTLYDGGITDNKAILNQNFGVLAGYLTYLPFENVSVDAGLLTTNIGYEIATSYANPNITYGSVFNAQPFIYPGVRITYSYKDFKFYGEVNKDKGYLNGSSSLQTSGAYAVGTLGSLYGINYALSYYDYTAYKNLIDLVLSKSLNQNLDIALNVDYQWLDNTAKQQGHDKYGYGIAFYIIPKFENISLPVRVEYIKDGSKGKESGIYNSVASGYSFTITPTFKPSKNTFIRVETSYFKTDNKVFQDKSGNQKDSKLSGAVELGLLF</sequence>
<gene>
    <name evidence="2" type="ordered locus">SULAZ_1156</name>
</gene>
<keyword evidence="1" id="KW-0732">Signal</keyword>
<proteinExistence type="predicted"/>
<organism evidence="2 3">
    <name type="scientific">Sulfurihydrogenibium azorense (strain DSM 15241 / OCM 825 / Az-Fu1)</name>
    <dbReference type="NCBI Taxonomy" id="204536"/>
    <lineage>
        <taxon>Bacteria</taxon>
        <taxon>Pseudomonadati</taxon>
        <taxon>Aquificota</taxon>
        <taxon>Aquificia</taxon>
        <taxon>Aquificales</taxon>
        <taxon>Hydrogenothermaceae</taxon>
        <taxon>Sulfurihydrogenibium</taxon>
    </lineage>
</organism>
<feature type="chain" id="PRO_5002908758" description="Outer membrane protein" evidence="1">
    <location>
        <begin position="19"/>
        <end position="346"/>
    </location>
</feature>
<protein>
    <recommendedName>
        <fullName evidence="4">Outer membrane protein</fullName>
    </recommendedName>
</protein>
<feature type="signal peptide" evidence="1">
    <location>
        <begin position="1"/>
        <end position="18"/>
    </location>
</feature>
<dbReference type="InterPro" id="IPR011486">
    <property type="entry name" value="BBP2"/>
</dbReference>
<dbReference type="KEGG" id="saf:SULAZ_1156"/>
<dbReference type="OrthoDB" id="11258at2"/>
<dbReference type="eggNOG" id="COG3203">
    <property type="taxonomic scope" value="Bacteria"/>
</dbReference>
<evidence type="ECO:0008006" key="4">
    <source>
        <dbReference type="Google" id="ProtNLM"/>
    </source>
</evidence>
<dbReference type="Proteomes" id="UP000001369">
    <property type="component" value="Chromosome"/>
</dbReference>
<evidence type="ECO:0000256" key="1">
    <source>
        <dbReference type="SAM" id="SignalP"/>
    </source>
</evidence>
<dbReference type="STRING" id="204536.SULAZ_1156"/>
<evidence type="ECO:0000313" key="2">
    <source>
        <dbReference type="EMBL" id="ACN98503.1"/>
    </source>
</evidence>
<dbReference type="AlphaFoldDB" id="C1DVJ0"/>
<reference evidence="2 3" key="1">
    <citation type="journal article" date="2009" name="J. Bacteriol.">
        <title>Complete and draft genome sequences of six members of the Aquificales.</title>
        <authorList>
            <person name="Reysenbach A.L."/>
            <person name="Hamamura N."/>
            <person name="Podar M."/>
            <person name="Griffiths E."/>
            <person name="Ferreira S."/>
            <person name="Hochstein R."/>
            <person name="Heidelberg J."/>
            <person name="Johnson J."/>
            <person name="Mead D."/>
            <person name="Pohorille A."/>
            <person name="Sarmiento M."/>
            <person name="Schweighofer K."/>
            <person name="Seshadri R."/>
            <person name="Voytek M.A."/>
        </authorList>
    </citation>
    <scope>NUCLEOTIDE SEQUENCE [LARGE SCALE GENOMIC DNA]</scope>
    <source>
        <strain evidence="3">Az-Fu1 / DSM 15241 / OCM 825</strain>
    </source>
</reference>
<dbReference type="EMBL" id="CP001229">
    <property type="protein sequence ID" value="ACN98503.1"/>
    <property type="molecule type" value="Genomic_DNA"/>
</dbReference>
<dbReference type="SUPFAM" id="SSF56935">
    <property type="entry name" value="Porins"/>
    <property type="match status" value="1"/>
</dbReference>
<dbReference type="Pfam" id="PF07642">
    <property type="entry name" value="BBP2"/>
    <property type="match status" value="1"/>
</dbReference>
<evidence type="ECO:0000313" key="3">
    <source>
        <dbReference type="Proteomes" id="UP000001369"/>
    </source>
</evidence>
<name>C1DVJ0_SULAA</name>